<evidence type="ECO:0000313" key="4">
    <source>
        <dbReference type="EMBL" id="MCU7551879.1"/>
    </source>
</evidence>
<reference evidence="4" key="1">
    <citation type="submission" date="2022-09" db="EMBL/GenBank/DDBJ databases">
        <authorList>
            <person name="Yuan C."/>
            <person name="Ke Z."/>
        </authorList>
    </citation>
    <scope>NUCLEOTIDE SEQUENCE</scope>
    <source>
        <strain evidence="4">LB-8</strain>
    </source>
</reference>
<dbReference type="Proteomes" id="UP001155483">
    <property type="component" value="Unassembled WGS sequence"/>
</dbReference>
<dbReference type="EMBL" id="JAOTIF010000024">
    <property type="protein sequence ID" value="MCU7551879.1"/>
    <property type="molecule type" value="Genomic_DNA"/>
</dbReference>
<accession>A0A9X2XPV0</accession>
<comment type="caution">
    <text evidence="4">The sequence shown here is derived from an EMBL/GenBank/DDBJ whole genome shotgun (WGS) entry which is preliminary data.</text>
</comment>
<proteinExistence type="inferred from homology"/>
<organism evidence="4 5">
    <name type="scientific">Paraflavisolibacter caeni</name>
    <dbReference type="NCBI Taxonomy" id="2982496"/>
    <lineage>
        <taxon>Bacteria</taxon>
        <taxon>Pseudomonadati</taxon>
        <taxon>Bacteroidota</taxon>
        <taxon>Chitinophagia</taxon>
        <taxon>Chitinophagales</taxon>
        <taxon>Chitinophagaceae</taxon>
        <taxon>Paraflavisolibacter</taxon>
    </lineage>
</organism>
<comment type="similarity">
    <text evidence="1 2">Belongs to the small heat shock protein (HSP20) family.</text>
</comment>
<sequence length="143" mass="16250">MANLQRRNPSRYADPWRDLFDIDLWGNRAGNKATSLPAVNIGENDQSFMVDVVAPGFKKEDFKINIDDDLLTISAETKQENKEAEGKEYTRREYSYSSFTRSFQLPDNAKADAIAAKYEDGILKITIPKTEQKPKASKQISIE</sequence>
<feature type="domain" description="SHSP" evidence="3">
    <location>
        <begin position="30"/>
        <end position="143"/>
    </location>
</feature>
<dbReference type="InterPro" id="IPR031107">
    <property type="entry name" value="Small_HSP"/>
</dbReference>
<dbReference type="RefSeq" id="WP_279299316.1">
    <property type="nucleotide sequence ID" value="NZ_JAOTIF010000024.1"/>
</dbReference>
<dbReference type="InterPro" id="IPR002068">
    <property type="entry name" value="A-crystallin/Hsp20_dom"/>
</dbReference>
<evidence type="ECO:0000256" key="2">
    <source>
        <dbReference type="RuleBase" id="RU003616"/>
    </source>
</evidence>
<protein>
    <submittedName>
        <fullName evidence="4">Hsp20/alpha crystallin family protein</fullName>
    </submittedName>
</protein>
<dbReference type="Pfam" id="PF00011">
    <property type="entry name" value="HSP20"/>
    <property type="match status" value="1"/>
</dbReference>
<evidence type="ECO:0000256" key="1">
    <source>
        <dbReference type="PROSITE-ProRule" id="PRU00285"/>
    </source>
</evidence>
<dbReference type="AlphaFoldDB" id="A0A9X2XPV0"/>
<evidence type="ECO:0000259" key="3">
    <source>
        <dbReference type="PROSITE" id="PS01031"/>
    </source>
</evidence>
<dbReference type="InterPro" id="IPR008978">
    <property type="entry name" value="HSP20-like_chaperone"/>
</dbReference>
<dbReference type="PROSITE" id="PS01031">
    <property type="entry name" value="SHSP"/>
    <property type="match status" value="1"/>
</dbReference>
<reference evidence="4" key="2">
    <citation type="submission" date="2023-04" db="EMBL/GenBank/DDBJ databases">
        <title>Paracnuella aquatica gen. nov., sp. nov., a member of the family Chitinophagaceae isolated from a hot spring.</title>
        <authorList>
            <person name="Wang C."/>
        </authorList>
    </citation>
    <scope>NUCLEOTIDE SEQUENCE</scope>
    <source>
        <strain evidence="4">LB-8</strain>
    </source>
</reference>
<evidence type="ECO:0000313" key="5">
    <source>
        <dbReference type="Proteomes" id="UP001155483"/>
    </source>
</evidence>
<dbReference type="PANTHER" id="PTHR11527">
    <property type="entry name" value="HEAT-SHOCK PROTEIN 20 FAMILY MEMBER"/>
    <property type="match status" value="1"/>
</dbReference>
<name>A0A9X2XPV0_9BACT</name>
<dbReference type="Gene3D" id="2.60.40.790">
    <property type="match status" value="1"/>
</dbReference>
<dbReference type="CDD" id="cd06464">
    <property type="entry name" value="ACD_sHsps-like"/>
    <property type="match status" value="1"/>
</dbReference>
<gene>
    <name evidence="4" type="ORF">OCK74_22355</name>
</gene>
<dbReference type="SUPFAM" id="SSF49764">
    <property type="entry name" value="HSP20-like chaperones"/>
    <property type="match status" value="1"/>
</dbReference>
<keyword evidence="5" id="KW-1185">Reference proteome</keyword>